<comment type="caution">
    <text evidence="1">The sequence shown here is derived from an EMBL/GenBank/DDBJ whole genome shotgun (WGS) entry which is preliminary data.</text>
</comment>
<gene>
    <name evidence="1" type="ORF">CSOJ01_07578</name>
</gene>
<accession>A0A8H6MU79</accession>
<sequence length="106" mass="11225">MAPRYVPRPGRGDNLPRLGALPFACGYTNTDPAGQHRELASLLAKGPEMDAATAGVFNLGDRCQFPEVTPVSGSQGTDSITQALLEEKIASLIIVLVREDPSLSMS</sequence>
<proteinExistence type="predicted"/>
<dbReference type="AlphaFoldDB" id="A0A8H6MU79"/>
<reference evidence="1 2" key="1">
    <citation type="journal article" date="2020" name="Phytopathology">
        <title>Genome Sequence Resources of Colletotrichum truncatum, C. plurivorum, C. musicola, and C. sojae: Four Species Pathogenic to Soybean (Glycine max).</title>
        <authorList>
            <person name="Rogerio F."/>
            <person name="Boufleur T.R."/>
            <person name="Ciampi-Guillardi M."/>
            <person name="Sukno S.A."/>
            <person name="Thon M.R."/>
            <person name="Massola Junior N.S."/>
            <person name="Baroncelli R."/>
        </authorList>
    </citation>
    <scope>NUCLEOTIDE SEQUENCE [LARGE SCALE GENOMIC DNA]</scope>
    <source>
        <strain evidence="1 2">LFN0009</strain>
    </source>
</reference>
<evidence type="ECO:0000313" key="2">
    <source>
        <dbReference type="Proteomes" id="UP000652219"/>
    </source>
</evidence>
<organism evidence="1 2">
    <name type="scientific">Colletotrichum sojae</name>
    <dbReference type="NCBI Taxonomy" id="2175907"/>
    <lineage>
        <taxon>Eukaryota</taxon>
        <taxon>Fungi</taxon>
        <taxon>Dikarya</taxon>
        <taxon>Ascomycota</taxon>
        <taxon>Pezizomycotina</taxon>
        <taxon>Sordariomycetes</taxon>
        <taxon>Hypocreomycetidae</taxon>
        <taxon>Glomerellales</taxon>
        <taxon>Glomerellaceae</taxon>
        <taxon>Colletotrichum</taxon>
        <taxon>Colletotrichum orchidearum species complex</taxon>
    </lineage>
</organism>
<protein>
    <submittedName>
        <fullName evidence="1">Uncharacterized protein</fullName>
    </submittedName>
</protein>
<name>A0A8H6MU79_9PEZI</name>
<dbReference type="Proteomes" id="UP000652219">
    <property type="component" value="Unassembled WGS sequence"/>
</dbReference>
<dbReference type="EMBL" id="WIGN01000119">
    <property type="protein sequence ID" value="KAF6808351.1"/>
    <property type="molecule type" value="Genomic_DNA"/>
</dbReference>
<keyword evidence="2" id="KW-1185">Reference proteome</keyword>
<evidence type="ECO:0000313" key="1">
    <source>
        <dbReference type="EMBL" id="KAF6808351.1"/>
    </source>
</evidence>